<dbReference type="RefSeq" id="WP_058444940.1">
    <property type="nucleotide sequence ID" value="NZ_CAAAHT010000037.1"/>
</dbReference>
<reference evidence="2 4" key="1">
    <citation type="submission" date="2015-11" db="EMBL/GenBank/DDBJ databases">
        <title>Genomic analysis of 38 Legionella species identifies large and diverse effector repertoires.</title>
        <authorList>
            <person name="Burstein D."/>
            <person name="Amaro F."/>
            <person name="Zusman T."/>
            <person name="Lifshitz Z."/>
            <person name="Cohen O."/>
            <person name="Gilbert J.A."/>
            <person name="Pupko T."/>
            <person name="Shuman H.A."/>
            <person name="Segal G."/>
        </authorList>
    </citation>
    <scope>NUCLEOTIDE SEQUENCE [LARGE SCALE GENOMIC DNA]</scope>
    <source>
        <strain evidence="2 4">WO-44C</strain>
    </source>
</reference>
<proteinExistence type="predicted"/>
<evidence type="ECO:0000259" key="1">
    <source>
        <dbReference type="Pfam" id="PF07883"/>
    </source>
</evidence>
<dbReference type="InterPro" id="IPR013096">
    <property type="entry name" value="Cupin_2"/>
</dbReference>
<dbReference type="AlphaFoldDB" id="A0A0W0TZB2"/>
<keyword evidence="4" id="KW-1185">Reference proteome</keyword>
<dbReference type="CDD" id="cd02226">
    <property type="entry name" value="cupin_YdbB-like"/>
    <property type="match status" value="1"/>
</dbReference>
<feature type="domain" description="Cupin type-2" evidence="1">
    <location>
        <begin position="40"/>
        <end position="94"/>
    </location>
</feature>
<dbReference type="Proteomes" id="UP000054698">
    <property type="component" value="Unassembled WGS sequence"/>
</dbReference>
<gene>
    <name evidence="3" type="primary">manC</name>
    <name evidence="2" type="ORF">Lfee_1223</name>
    <name evidence="3" type="ORF">NCTC12022_03050</name>
</gene>
<evidence type="ECO:0000313" key="5">
    <source>
        <dbReference type="Proteomes" id="UP000251942"/>
    </source>
</evidence>
<dbReference type="Proteomes" id="UP000251942">
    <property type="component" value="Unassembled WGS sequence"/>
</dbReference>
<accession>A0A0W0TZB2</accession>
<evidence type="ECO:0000313" key="4">
    <source>
        <dbReference type="Proteomes" id="UP000054698"/>
    </source>
</evidence>
<dbReference type="EMBL" id="UASS01000037">
    <property type="protein sequence ID" value="SPX62292.1"/>
    <property type="molecule type" value="Genomic_DNA"/>
</dbReference>
<dbReference type="STRING" id="453.Lfee_1223"/>
<evidence type="ECO:0000313" key="3">
    <source>
        <dbReference type="EMBL" id="SPX62292.1"/>
    </source>
</evidence>
<sequence>MKVQKVNLNDKFRLFSDHWAPKIVGDLNDAQVKLAKFKGEFVWHKHDNEDELFLVVKGKLLIKLRDQDITLHEGEFLIIPKGVEHLPVAEEEVYVLLVEPKTTLNTGDAISALVQKELDRI</sequence>
<reference evidence="3 5" key="2">
    <citation type="submission" date="2018-06" db="EMBL/GenBank/DDBJ databases">
        <authorList>
            <consortium name="Pathogen Informatics"/>
            <person name="Doyle S."/>
        </authorList>
    </citation>
    <scope>NUCLEOTIDE SEQUENCE [LARGE SCALE GENOMIC DNA]</scope>
    <source>
        <strain evidence="3 5">NCTC12022</strain>
    </source>
</reference>
<dbReference type="PATRIC" id="fig|453.4.peg.1319"/>
<dbReference type="InterPro" id="IPR014710">
    <property type="entry name" value="RmlC-like_jellyroll"/>
</dbReference>
<dbReference type="InterPro" id="IPR011051">
    <property type="entry name" value="RmlC_Cupin_sf"/>
</dbReference>
<dbReference type="SUPFAM" id="SSF51182">
    <property type="entry name" value="RmlC-like cupins"/>
    <property type="match status" value="1"/>
</dbReference>
<dbReference type="EMBL" id="LNYB01000033">
    <property type="protein sequence ID" value="KTD01186.1"/>
    <property type="molecule type" value="Genomic_DNA"/>
</dbReference>
<keyword evidence="2" id="KW-0413">Isomerase</keyword>
<dbReference type="PANTHER" id="PTHR36114:SF1">
    <property type="entry name" value="16.7 KDA PROTEIN IN WHIE LOCUS"/>
    <property type="match status" value="1"/>
</dbReference>
<name>A0A0W0TZB2_9GAMM</name>
<dbReference type="PANTHER" id="PTHR36114">
    <property type="entry name" value="16.7 KDA PROTEIN IN WHIE LOCUS"/>
    <property type="match status" value="1"/>
</dbReference>
<organism evidence="2 4">
    <name type="scientific">Legionella feeleii</name>
    <dbReference type="NCBI Taxonomy" id="453"/>
    <lineage>
        <taxon>Bacteria</taxon>
        <taxon>Pseudomonadati</taxon>
        <taxon>Pseudomonadota</taxon>
        <taxon>Gammaproteobacteria</taxon>
        <taxon>Legionellales</taxon>
        <taxon>Legionellaceae</taxon>
        <taxon>Legionella</taxon>
    </lineage>
</organism>
<evidence type="ECO:0000313" key="2">
    <source>
        <dbReference type="EMBL" id="KTD01186.1"/>
    </source>
</evidence>
<dbReference type="GO" id="GO:0016853">
    <property type="term" value="F:isomerase activity"/>
    <property type="evidence" value="ECO:0007669"/>
    <property type="project" value="UniProtKB-KW"/>
</dbReference>
<dbReference type="Pfam" id="PF07883">
    <property type="entry name" value="Cupin_2"/>
    <property type="match status" value="1"/>
</dbReference>
<dbReference type="OrthoDB" id="9794183at2"/>
<dbReference type="InterPro" id="IPR052044">
    <property type="entry name" value="PKS_Associated_Protein"/>
</dbReference>
<protein>
    <submittedName>
        <fullName evidence="2">Mannose-6-phosphate isomerase</fullName>
    </submittedName>
</protein>
<dbReference type="Gene3D" id="2.60.120.10">
    <property type="entry name" value="Jelly Rolls"/>
    <property type="match status" value="1"/>
</dbReference>